<keyword evidence="2" id="KW-0472">Membrane</keyword>
<keyword evidence="2" id="KW-1133">Transmembrane helix</keyword>
<keyword evidence="2" id="KW-0812">Transmembrane</keyword>
<accession>A0A977PZ46</accession>
<name>A0A977PZ46_9CYAN</name>
<protein>
    <submittedName>
        <fullName evidence="3">Uncharacterized protein</fullName>
    </submittedName>
</protein>
<proteinExistence type="predicted"/>
<dbReference type="EMBL" id="CP073041">
    <property type="protein sequence ID" value="UXE64482.1"/>
    <property type="molecule type" value="Genomic_DNA"/>
</dbReference>
<organism evidence="3">
    <name type="scientific">Woronichinia naegeliana WA131</name>
    <dbReference type="NCBI Taxonomy" id="2824559"/>
    <lineage>
        <taxon>Bacteria</taxon>
        <taxon>Bacillati</taxon>
        <taxon>Cyanobacteriota</taxon>
        <taxon>Cyanophyceae</taxon>
        <taxon>Synechococcales</taxon>
        <taxon>Coelosphaeriaceae</taxon>
        <taxon>Woronichinia</taxon>
    </lineage>
</organism>
<gene>
    <name evidence="3" type="ORF">KA717_19650</name>
</gene>
<feature type="transmembrane region" description="Helical" evidence="2">
    <location>
        <begin position="65"/>
        <end position="85"/>
    </location>
</feature>
<dbReference type="AlphaFoldDB" id="A0A977PZ46"/>
<evidence type="ECO:0000256" key="2">
    <source>
        <dbReference type="SAM" id="Phobius"/>
    </source>
</evidence>
<sequence>MPTVTDSELKEIKDLITELKQSVEKINETVIEIKINQARMDEKLEAINDNMAELRKQSEKQDTRLWVLISAMFLALLGFVIKSSLNP</sequence>
<dbReference type="Proteomes" id="UP001065613">
    <property type="component" value="Chromosome"/>
</dbReference>
<dbReference type="KEGG" id="wna:KA717_19650"/>
<evidence type="ECO:0000313" key="3">
    <source>
        <dbReference type="EMBL" id="UXE64482.1"/>
    </source>
</evidence>
<evidence type="ECO:0000256" key="1">
    <source>
        <dbReference type="SAM" id="Coils"/>
    </source>
</evidence>
<feature type="coiled-coil region" evidence="1">
    <location>
        <begin position="9"/>
        <end position="64"/>
    </location>
</feature>
<keyword evidence="1" id="KW-0175">Coiled coil</keyword>
<reference evidence="3" key="1">
    <citation type="submission" date="2021-04" db="EMBL/GenBank/DDBJ databases">
        <title>Genome sequence of Woronichinia naegeliana from Washington state freshwater lake bloom.</title>
        <authorList>
            <person name="Dreher T.W."/>
        </authorList>
    </citation>
    <scope>NUCLEOTIDE SEQUENCE</scope>
    <source>
        <strain evidence="3">WA131</strain>
    </source>
</reference>